<accession>A0ABV2JBV5</accession>
<name>A0ABV2JBV5_9FIRM</name>
<dbReference type="InterPro" id="IPR006976">
    <property type="entry name" value="VanZ-like"/>
</dbReference>
<evidence type="ECO:0000256" key="1">
    <source>
        <dbReference type="SAM" id="Phobius"/>
    </source>
</evidence>
<keyword evidence="4" id="KW-1185">Reference proteome</keyword>
<feature type="transmembrane region" description="Helical" evidence="1">
    <location>
        <begin position="30"/>
        <end position="51"/>
    </location>
</feature>
<dbReference type="InterPro" id="IPR053150">
    <property type="entry name" value="Teicoplanin_resist-assoc"/>
</dbReference>
<feature type="transmembrane region" description="Helical" evidence="1">
    <location>
        <begin position="57"/>
        <end position="75"/>
    </location>
</feature>
<sequence>MFEAFLNILVFVPLGFLFEKAFKIKTFKEISILAAISLIFEVTQYILAIGATDITDLITNSLGGAIGIGLANLCSKNK</sequence>
<feature type="transmembrane region" description="Helical" evidence="1">
    <location>
        <begin position="6"/>
        <end position="23"/>
    </location>
</feature>
<organism evidence="3 4">
    <name type="scientific">Peptoniphilus olsenii</name>
    <dbReference type="NCBI Taxonomy" id="411570"/>
    <lineage>
        <taxon>Bacteria</taxon>
        <taxon>Bacillati</taxon>
        <taxon>Bacillota</taxon>
        <taxon>Tissierellia</taxon>
        <taxon>Tissierellales</taxon>
        <taxon>Peptoniphilaceae</taxon>
        <taxon>Peptoniphilus</taxon>
    </lineage>
</organism>
<proteinExistence type="predicted"/>
<keyword evidence="1" id="KW-1133">Transmembrane helix</keyword>
<dbReference type="Pfam" id="PF04892">
    <property type="entry name" value="VanZ"/>
    <property type="match status" value="1"/>
</dbReference>
<dbReference type="PANTHER" id="PTHR36834">
    <property type="entry name" value="MEMBRANE PROTEIN-RELATED"/>
    <property type="match status" value="1"/>
</dbReference>
<comment type="caution">
    <text evidence="3">The sequence shown here is derived from an EMBL/GenBank/DDBJ whole genome shotgun (WGS) entry which is preliminary data.</text>
</comment>
<feature type="domain" description="VanZ-like" evidence="2">
    <location>
        <begin position="4"/>
        <end position="73"/>
    </location>
</feature>
<reference evidence="3 4" key="1">
    <citation type="submission" date="2024-06" db="EMBL/GenBank/DDBJ databases">
        <title>Genomic Encyclopedia of Type Strains, Phase IV (KMG-IV): sequencing the most valuable type-strain genomes for metagenomic binning, comparative biology and taxonomic classification.</title>
        <authorList>
            <person name="Goeker M."/>
        </authorList>
    </citation>
    <scope>NUCLEOTIDE SEQUENCE [LARGE SCALE GENOMIC DNA]</scope>
    <source>
        <strain evidence="3 4">DSM 21460</strain>
    </source>
</reference>
<evidence type="ECO:0000313" key="4">
    <source>
        <dbReference type="Proteomes" id="UP001549162"/>
    </source>
</evidence>
<keyword evidence="1" id="KW-0472">Membrane</keyword>
<keyword evidence="1" id="KW-0812">Transmembrane</keyword>
<gene>
    <name evidence="3" type="ORF">ABID14_001907</name>
</gene>
<dbReference type="Proteomes" id="UP001549162">
    <property type="component" value="Unassembled WGS sequence"/>
</dbReference>
<dbReference type="PANTHER" id="PTHR36834:SF2">
    <property type="entry name" value="MEMBRANE PROTEIN"/>
    <property type="match status" value="1"/>
</dbReference>
<evidence type="ECO:0000313" key="3">
    <source>
        <dbReference type="EMBL" id="MET3618269.1"/>
    </source>
</evidence>
<evidence type="ECO:0000259" key="2">
    <source>
        <dbReference type="Pfam" id="PF04892"/>
    </source>
</evidence>
<protein>
    <submittedName>
        <fullName evidence="3">Glycopeptide antibiotics resistance protein</fullName>
    </submittedName>
</protein>
<dbReference type="EMBL" id="JBEPMA010000019">
    <property type="protein sequence ID" value="MET3618269.1"/>
    <property type="molecule type" value="Genomic_DNA"/>
</dbReference>